<evidence type="ECO:0000313" key="3">
    <source>
        <dbReference type="Proteomes" id="UP001321473"/>
    </source>
</evidence>
<comment type="caution">
    <text evidence="2">The sequence shown here is derived from an EMBL/GenBank/DDBJ whole genome shotgun (WGS) entry which is preliminary data.</text>
</comment>
<keyword evidence="3" id="KW-1185">Reference proteome</keyword>
<proteinExistence type="predicted"/>
<feature type="signal peptide" evidence="1">
    <location>
        <begin position="1"/>
        <end position="19"/>
    </location>
</feature>
<keyword evidence="1" id="KW-0732">Signal</keyword>
<organism evidence="2 3">
    <name type="scientific">Amblyomma americanum</name>
    <name type="common">Lone star tick</name>
    <dbReference type="NCBI Taxonomy" id="6943"/>
    <lineage>
        <taxon>Eukaryota</taxon>
        <taxon>Metazoa</taxon>
        <taxon>Ecdysozoa</taxon>
        <taxon>Arthropoda</taxon>
        <taxon>Chelicerata</taxon>
        <taxon>Arachnida</taxon>
        <taxon>Acari</taxon>
        <taxon>Parasitiformes</taxon>
        <taxon>Ixodida</taxon>
        <taxon>Ixodoidea</taxon>
        <taxon>Ixodidae</taxon>
        <taxon>Amblyomminae</taxon>
        <taxon>Amblyomma</taxon>
    </lineage>
</organism>
<dbReference type="AlphaFoldDB" id="A0AAQ4EF59"/>
<evidence type="ECO:0000313" key="2">
    <source>
        <dbReference type="EMBL" id="KAK8773173.1"/>
    </source>
</evidence>
<evidence type="ECO:0000256" key="1">
    <source>
        <dbReference type="SAM" id="SignalP"/>
    </source>
</evidence>
<gene>
    <name evidence="2" type="ORF">V5799_012294</name>
</gene>
<name>A0AAQ4EF59_AMBAM</name>
<dbReference type="EMBL" id="JARKHS020017272">
    <property type="protein sequence ID" value="KAK8773173.1"/>
    <property type="molecule type" value="Genomic_DNA"/>
</dbReference>
<reference evidence="2 3" key="1">
    <citation type="journal article" date="2023" name="Arcadia Sci">
        <title>De novo assembly of a long-read Amblyomma americanum tick genome.</title>
        <authorList>
            <person name="Chou S."/>
            <person name="Poskanzer K.E."/>
            <person name="Rollins M."/>
            <person name="Thuy-Boun P.S."/>
        </authorList>
    </citation>
    <scope>NUCLEOTIDE SEQUENCE [LARGE SCALE GENOMIC DNA]</scope>
    <source>
        <strain evidence="2">F_SG_1</strain>
        <tissue evidence="2">Salivary glands</tissue>
    </source>
</reference>
<sequence>MRIAIFAFVFWGLVALALGQVFPRGYPGPEAEHQPDAPEYFCDQDTKAETVLQLQHVVTTASSEEGWTWIKTVLKERPTSVYGNYQRRPGNKFIIRMITLELLDFEFCTRDY</sequence>
<dbReference type="Proteomes" id="UP001321473">
    <property type="component" value="Unassembled WGS sequence"/>
</dbReference>
<protein>
    <recommendedName>
        <fullName evidence="4">Secreted protein</fullName>
    </recommendedName>
</protein>
<accession>A0AAQ4EF59</accession>
<evidence type="ECO:0008006" key="4">
    <source>
        <dbReference type="Google" id="ProtNLM"/>
    </source>
</evidence>
<feature type="chain" id="PRO_5043023564" description="Secreted protein" evidence="1">
    <location>
        <begin position="20"/>
        <end position="112"/>
    </location>
</feature>